<evidence type="ECO:0000256" key="1">
    <source>
        <dbReference type="SAM" id="Phobius"/>
    </source>
</evidence>
<keyword evidence="1" id="KW-0472">Membrane</keyword>
<keyword evidence="1" id="KW-0812">Transmembrane</keyword>
<reference evidence="3 4" key="1">
    <citation type="submission" date="2019-02" db="EMBL/GenBank/DDBJ databases">
        <title>Deep-cultivation of Planctomycetes and their phenomic and genomic characterization uncovers novel biology.</title>
        <authorList>
            <person name="Wiegand S."/>
            <person name="Jogler M."/>
            <person name="Boedeker C."/>
            <person name="Pinto D."/>
            <person name="Vollmers J."/>
            <person name="Rivas-Marin E."/>
            <person name="Kohn T."/>
            <person name="Peeters S.H."/>
            <person name="Heuer A."/>
            <person name="Rast P."/>
            <person name="Oberbeckmann S."/>
            <person name="Bunk B."/>
            <person name="Jeske O."/>
            <person name="Meyerdierks A."/>
            <person name="Storesund J.E."/>
            <person name="Kallscheuer N."/>
            <person name="Luecker S."/>
            <person name="Lage O.M."/>
            <person name="Pohl T."/>
            <person name="Merkel B.J."/>
            <person name="Hornburger P."/>
            <person name="Mueller R.-W."/>
            <person name="Bruemmer F."/>
            <person name="Labrenz M."/>
            <person name="Spormann A.M."/>
            <person name="Op den Camp H."/>
            <person name="Overmann J."/>
            <person name="Amann R."/>
            <person name="Jetten M.S.M."/>
            <person name="Mascher T."/>
            <person name="Medema M.H."/>
            <person name="Devos D.P."/>
            <person name="Kaster A.-K."/>
            <person name="Ovreas L."/>
            <person name="Rohde M."/>
            <person name="Galperin M.Y."/>
            <person name="Jogler C."/>
        </authorList>
    </citation>
    <scope>NUCLEOTIDE SEQUENCE [LARGE SCALE GENOMIC DNA]</scope>
    <source>
        <strain evidence="3 4">HG66A1</strain>
    </source>
</reference>
<keyword evidence="1" id="KW-1133">Transmembrane helix</keyword>
<dbReference type="AlphaFoldDB" id="A0A517PHI8"/>
<feature type="domain" description="DUF4190" evidence="2">
    <location>
        <begin position="15"/>
        <end position="75"/>
    </location>
</feature>
<dbReference type="OrthoDB" id="281842at2"/>
<proteinExistence type="predicted"/>
<dbReference type="InterPro" id="IPR025241">
    <property type="entry name" value="DUF4190"/>
</dbReference>
<evidence type="ECO:0000313" key="4">
    <source>
        <dbReference type="Proteomes" id="UP000320421"/>
    </source>
</evidence>
<name>A0A517PHI8_9PLAN</name>
<keyword evidence="4" id="KW-1185">Reference proteome</keyword>
<sequence>MAQADLNYTPVAPQAVLSLMLGVFCTLGLFIPWLALLAIPGLVLGLLALKSIRRYELSGHQLARRGIQLSLLFGVLAPVWQLTWYEIRFHSEALPGYTRIDFAAVSKNRTHSEKMWESLLGQPICLKGFAEPRRGGLLQSFRMTSQRQPFSFGNQSDPWEMIIVQLPEETSWEWCYEPIAVSGTLVRNPDAEDDPDAPRFLLKQSTVLPALTSDHFQAPFSGGGGC</sequence>
<dbReference type="Proteomes" id="UP000320421">
    <property type="component" value="Chromosome"/>
</dbReference>
<evidence type="ECO:0000259" key="2">
    <source>
        <dbReference type="Pfam" id="PF13828"/>
    </source>
</evidence>
<dbReference type="EMBL" id="CP036266">
    <property type="protein sequence ID" value="QDT18836.1"/>
    <property type="molecule type" value="Genomic_DNA"/>
</dbReference>
<dbReference type="Pfam" id="PF13828">
    <property type="entry name" value="DUF4190"/>
    <property type="match status" value="1"/>
</dbReference>
<feature type="transmembrane region" description="Helical" evidence="1">
    <location>
        <begin position="20"/>
        <end position="49"/>
    </location>
</feature>
<dbReference type="RefSeq" id="WP_145180671.1">
    <property type="nucleotide sequence ID" value="NZ_CP036266.1"/>
</dbReference>
<protein>
    <recommendedName>
        <fullName evidence="2">DUF4190 domain-containing protein</fullName>
    </recommendedName>
</protein>
<gene>
    <name evidence="3" type="ORF">HG66A1_05980</name>
</gene>
<organism evidence="3 4">
    <name type="scientific">Gimesia chilikensis</name>
    <dbReference type="NCBI Taxonomy" id="2605989"/>
    <lineage>
        <taxon>Bacteria</taxon>
        <taxon>Pseudomonadati</taxon>
        <taxon>Planctomycetota</taxon>
        <taxon>Planctomycetia</taxon>
        <taxon>Planctomycetales</taxon>
        <taxon>Planctomycetaceae</taxon>
        <taxon>Gimesia</taxon>
    </lineage>
</organism>
<accession>A0A517PHI8</accession>
<feature type="transmembrane region" description="Helical" evidence="1">
    <location>
        <begin position="69"/>
        <end position="85"/>
    </location>
</feature>
<evidence type="ECO:0000313" key="3">
    <source>
        <dbReference type="EMBL" id="QDT18836.1"/>
    </source>
</evidence>